<dbReference type="InterPro" id="IPR001461">
    <property type="entry name" value="Aspartic_peptidase_A1"/>
</dbReference>
<feature type="transmembrane region" description="Helical" evidence="3">
    <location>
        <begin position="416"/>
        <end position="439"/>
    </location>
</feature>
<dbReference type="AlphaFoldDB" id="A0A9W4XL17"/>
<dbReference type="GO" id="GO:0004190">
    <property type="term" value="F:aspartic-type endopeptidase activity"/>
    <property type="evidence" value="ECO:0007669"/>
    <property type="project" value="InterPro"/>
</dbReference>
<dbReference type="EMBL" id="CAOQHR010000006">
    <property type="protein sequence ID" value="CAI6335884.1"/>
    <property type="molecule type" value="Genomic_DNA"/>
</dbReference>
<feature type="region of interest" description="Disordered" evidence="2">
    <location>
        <begin position="448"/>
        <end position="471"/>
    </location>
</feature>
<dbReference type="PANTHER" id="PTHR47966:SF51">
    <property type="entry name" value="BETA-SITE APP-CLEAVING ENZYME, ISOFORM A-RELATED"/>
    <property type="match status" value="1"/>
</dbReference>
<accession>A0A9W4XL17</accession>
<name>A0A9W4XL17_9PLEO</name>
<evidence type="ECO:0000313" key="5">
    <source>
        <dbReference type="EMBL" id="CAI6335884.1"/>
    </source>
</evidence>
<gene>
    <name evidence="5" type="ORF">PDIGIT_LOCUS8972</name>
</gene>
<dbReference type="InterPro" id="IPR021109">
    <property type="entry name" value="Peptidase_aspartic_dom_sf"/>
</dbReference>
<proteinExistence type="inferred from homology"/>
<dbReference type="PANTHER" id="PTHR47966">
    <property type="entry name" value="BETA-SITE APP-CLEAVING ENZYME, ISOFORM A-RELATED"/>
    <property type="match status" value="1"/>
</dbReference>
<evidence type="ECO:0000313" key="6">
    <source>
        <dbReference type="Proteomes" id="UP001152607"/>
    </source>
</evidence>
<dbReference type="CDD" id="cd05471">
    <property type="entry name" value="pepsin_like"/>
    <property type="match status" value="1"/>
</dbReference>
<dbReference type="PRINTS" id="PR00792">
    <property type="entry name" value="PEPSIN"/>
</dbReference>
<evidence type="ECO:0000259" key="4">
    <source>
        <dbReference type="PROSITE" id="PS51767"/>
    </source>
</evidence>
<dbReference type="InterPro" id="IPR033121">
    <property type="entry name" value="PEPTIDASE_A1"/>
</dbReference>
<dbReference type="Gene3D" id="2.40.70.10">
    <property type="entry name" value="Acid Proteases"/>
    <property type="match status" value="2"/>
</dbReference>
<protein>
    <recommendedName>
        <fullName evidence="4">Peptidase A1 domain-containing protein</fullName>
    </recommendedName>
</protein>
<feature type="compositionally biased region" description="Basic and acidic residues" evidence="2">
    <location>
        <begin position="544"/>
        <end position="558"/>
    </location>
</feature>
<keyword evidence="3" id="KW-0812">Transmembrane</keyword>
<dbReference type="GO" id="GO:0000324">
    <property type="term" value="C:fungal-type vacuole"/>
    <property type="evidence" value="ECO:0007669"/>
    <property type="project" value="TreeGrafter"/>
</dbReference>
<feature type="region of interest" description="Disordered" evidence="2">
    <location>
        <begin position="538"/>
        <end position="558"/>
    </location>
</feature>
<dbReference type="GO" id="GO:0006508">
    <property type="term" value="P:proteolysis"/>
    <property type="evidence" value="ECO:0007669"/>
    <property type="project" value="InterPro"/>
</dbReference>
<organism evidence="5 6">
    <name type="scientific">Periconia digitata</name>
    <dbReference type="NCBI Taxonomy" id="1303443"/>
    <lineage>
        <taxon>Eukaryota</taxon>
        <taxon>Fungi</taxon>
        <taxon>Dikarya</taxon>
        <taxon>Ascomycota</taxon>
        <taxon>Pezizomycotina</taxon>
        <taxon>Dothideomycetes</taxon>
        <taxon>Pleosporomycetidae</taxon>
        <taxon>Pleosporales</taxon>
        <taxon>Massarineae</taxon>
        <taxon>Periconiaceae</taxon>
        <taxon>Periconia</taxon>
    </lineage>
</organism>
<comment type="similarity">
    <text evidence="1">Belongs to the peptidase A1 family.</text>
</comment>
<comment type="caution">
    <text evidence="5">The sequence shown here is derived from an EMBL/GenBank/DDBJ whole genome shotgun (WGS) entry which is preliminary data.</text>
</comment>
<sequence>MTTGVPAPLSLQPAEAWVGNDGSWSGFVVQVGTPPQNFTVLPATSGQHTYVPSADDCQRTNLTDCGSSRGVSPFANQPSPGFQTNASSTWDLIGIYELGINSRLGYSGGAVSGYETLNFGTEVPNGRQPSDKQVVTSYVSQDLWIGTLGLGYAQMTFRANERVNSTLVSMQQENLIPSQSFGYTAGASYRKAPASLTLGGYDESRTSKGLSIPLSTDDPEKPLTVGLQSIVVANSLNGTQNLLHQPILIPIDSAVTELWLPESVCEVFAAAFDLQYQQVSGRYAITEETRTKLRQLNPKLTFTISDGFVQGRSTNIDFPYSAFDLQAEYPIFPESTSYFPIRRAANDSQYVLGRVFLQETYIGVDYERETFNVSQAAFPDSTEAAKIITITSLDSSTNSTGGSGEAATASQLSGGAIAGIVVGAVIGVGVIAALIWFFFFRRARQSKKEGKRKGEEEEEEAEEMSSTTQLEAIEEQRLPSKSYEAEPAELHGAHGIHEAGIPHGTFVEMDGRMTSYKYAHGEIAELPADDMIYEADGGANTYKQGEDKSAAAFPEKSR</sequence>
<dbReference type="Proteomes" id="UP001152607">
    <property type="component" value="Unassembled WGS sequence"/>
</dbReference>
<dbReference type="Pfam" id="PF00026">
    <property type="entry name" value="Asp"/>
    <property type="match status" value="1"/>
</dbReference>
<dbReference type="PROSITE" id="PS51767">
    <property type="entry name" value="PEPTIDASE_A1"/>
    <property type="match status" value="1"/>
</dbReference>
<dbReference type="InterPro" id="IPR034164">
    <property type="entry name" value="Pepsin-like_dom"/>
</dbReference>
<feature type="domain" description="Peptidase A1" evidence="4">
    <location>
        <begin position="25"/>
        <end position="374"/>
    </location>
</feature>
<keyword evidence="3" id="KW-0472">Membrane</keyword>
<evidence type="ECO:0000256" key="2">
    <source>
        <dbReference type="SAM" id="MobiDB-lite"/>
    </source>
</evidence>
<keyword evidence="6" id="KW-1185">Reference proteome</keyword>
<reference evidence="5" key="1">
    <citation type="submission" date="2023-01" db="EMBL/GenBank/DDBJ databases">
        <authorList>
            <person name="Van Ghelder C."/>
            <person name="Rancurel C."/>
        </authorList>
    </citation>
    <scope>NUCLEOTIDE SEQUENCE</scope>
    <source>
        <strain evidence="5">CNCM I-4278</strain>
    </source>
</reference>
<evidence type="ECO:0000256" key="3">
    <source>
        <dbReference type="SAM" id="Phobius"/>
    </source>
</evidence>
<dbReference type="SUPFAM" id="SSF50630">
    <property type="entry name" value="Acid proteases"/>
    <property type="match status" value="1"/>
</dbReference>
<evidence type="ECO:0000256" key="1">
    <source>
        <dbReference type="ARBA" id="ARBA00007447"/>
    </source>
</evidence>
<keyword evidence="3" id="KW-1133">Transmembrane helix</keyword>
<dbReference type="OrthoDB" id="4074350at2759"/>